<dbReference type="AlphaFoldDB" id="A0A1H7ZC36"/>
<name>A0A1H7ZC36_9BACT</name>
<dbReference type="EMBL" id="FOBS01000022">
    <property type="protein sequence ID" value="SEM55781.1"/>
    <property type="molecule type" value="Genomic_DNA"/>
</dbReference>
<dbReference type="STRING" id="43775.SAMN04489760_12210"/>
<proteinExistence type="predicted"/>
<feature type="compositionally biased region" description="Basic and acidic residues" evidence="1">
    <location>
        <begin position="56"/>
        <end position="68"/>
    </location>
</feature>
<sequence length="160" mass="18123">MRSCRKEIRTIPLLLAISVIFSLSVGNGCAQENSLSRGPFQTRIDLRPTVSAPENQGDKHLLLPKDIPDSDIFPPSSAPEERNREQEQALGAYGWGFFSLSLSNLDNKQHRRDISGKIVEIDRLDMFRSLTSGFSDLSSRKRLQYFGEILEPEVKLKIEF</sequence>
<organism evidence="2 3">
    <name type="scientific">Syntrophus gentianae</name>
    <dbReference type="NCBI Taxonomy" id="43775"/>
    <lineage>
        <taxon>Bacteria</taxon>
        <taxon>Pseudomonadati</taxon>
        <taxon>Thermodesulfobacteriota</taxon>
        <taxon>Syntrophia</taxon>
        <taxon>Syntrophales</taxon>
        <taxon>Syntrophaceae</taxon>
        <taxon>Syntrophus</taxon>
    </lineage>
</organism>
<accession>A0A1H7ZC36</accession>
<protein>
    <submittedName>
        <fullName evidence="2">Uncharacterized protein</fullName>
    </submittedName>
</protein>
<evidence type="ECO:0000313" key="3">
    <source>
        <dbReference type="Proteomes" id="UP000198744"/>
    </source>
</evidence>
<dbReference type="OrthoDB" id="9898095at2"/>
<reference evidence="2 3" key="1">
    <citation type="submission" date="2016-10" db="EMBL/GenBank/DDBJ databases">
        <authorList>
            <person name="de Groot N.N."/>
        </authorList>
    </citation>
    <scope>NUCLEOTIDE SEQUENCE [LARGE SCALE GENOMIC DNA]</scope>
    <source>
        <strain evidence="2 3">DSM 8423</strain>
    </source>
</reference>
<gene>
    <name evidence="2" type="ORF">SAMN04489760_12210</name>
</gene>
<dbReference type="RefSeq" id="WP_093884150.1">
    <property type="nucleotide sequence ID" value="NZ_FOBS01000022.1"/>
</dbReference>
<keyword evidence="3" id="KW-1185">Reference proteome</keyword>
<evidence type="ECO:0000313" key="2">
    <source>
        <dbReference type="EMBL" id="SEM55781.1"/>
    </source>
</evidence>
<evidence type="ECO:0000256" key="1">
    <source>
        <dbReference type="SAM" id="MobiDB-lite"/>
    </source>
</evidence>
<dbReference type="Proteomes" id="UP000198744">
    <property type="component" value="Unassembled WGS sequence"/>
</dbReference>
<feature type="region of interest" description="Disordered" evidence="1">
    <location>
        <begin position="48"/>
        <end position="85"/>
    </location>
</feature>